<evidence type="ECO:0000313" key="2">
    <source>
        <dbReference type="Proteomes" id="UP000649617"/>
    </source>
</evidence>
<evidence type="ECO:0008006" key="3">
    <source>
        <dbReference type="Google" id="ProtNLM"/>
    </source>
</evidence>
<dbReference type="OrthoDB" id="418258at2759"/>
<gene>
    <name evidence="1" type="ORF">SPIL2461_LOCUS16121</name>
</gene>
<sequence length="141" mass="15059">MLVATTRYQDGCADSTRLDVHITNMGSNSALPGYSEAAQNLNLQTLGPKLADPLFQQVLSVLGGTVANVRAAGRRHLFALPNCWELFGADLLVDSKGSVLLLEINPSPSLAMYGEGSSLHGLVGPDPFKGLPKEWRLLRTG</sequence>
<dbReference type="Pfam" id="PF03133">
    <property type="entry name" value="TTL"/>
    <property type="match status" value="1"/>
</dbReference>
<name>A0A812V642_SYMPI</name>
<dbReference type="PROSITE" id="PS51221">
    <property type="entry name" value="TTL"/>
    <property type="match status" value="1"/>
</dbReference>
<dbReference type="SUPFAM" id="SSF56059">
    <property type="entry name" value="Glutathione synthetase ATP-binding domain-like"/>
    <property type="match status" value="1"/>
</dbReference>
<proteinExistence type="predicted"/>
<dbReference type="InterPro" id="IPR004344">
    <property type="entry name" value="TTL/TTLL_fam"/>
</dbReference>
<accession>A0A812V642</accession>
<organism evidence="1 2">
    <name type="scientific">Symbiodinium pilosum</name>
    <name type="common">Dinoflagellate</name>
    <dbReference type="NCBI Taxonomy" id="2952"/>
    <lineage>
        <taxon>Eukaryota</taxon>
        <taxon>Sar</taxon>
        <taxon>Alveolata</taxon>
        <taxon>Dinophyceae</taxon>
        <taxon>Suessiales</taxon>
        <taxon>Symbiodiniaceae</taxon>
        <taxon>Symbiodinium</taxon>
    </lineage>
</organism>
<evidence type="ECO:0000313" key="1">
    <source>
        <dbReference type="EMBL" id="CAE7611800.1"/>
    </source>
</evidence>
<keyword evidence="2" id="KW-1185">Reference proteome</keyword>
<dbReference type="Proteomes" id="UP000649617">
    <property type="component" value="Unassembled WGS sequence"/>
</dbReference>
<dbReference type="EMBL" id="CAJNIZ010041169">
    <property type="protein sequence ID" value="CAE7611800.1"/>
    <property type="molecule type" value="Genomic_DNA"/>
</dbReference>
<reference evidence="1" key="1">
    <citation type="submission" date="2021-02" db="EMBL/GenBank/DDBJ databases">
        <authorList>
            <person name="Dougan E. K."/>
            <person name="Rhodes N."/>
            <person name="Thang M."/>
            <person name="Chan C."/>
        </authorList>
    </citation>
    <scope>NUCLEOTIDE SEQUENCE</scope>
</reference>
<protein>
    <recommendedName>
        <fullName evidence="3">Tubulin--tyrosine ligase-like protein 9</fullName>
    </recommendedName>
</protein>
<dbReference type="AlphaFoldDB" id="A0A812V642"/>
<comment type="caution">
    <text evidence="1">The sequence shown here is derived from an EMBL/GenBank/DDBJ whole genome shotgun (WGS) entry which is preliminary data.</text>
</comment>
<dbReference type="Gene3D" id="3.30.470.20">
    <property type="entry name" value="ATP-grasp fold, B domain"/>
    <property type="match status" value="1"/>
</dbReference>